<organism evidence="2">
    <name type="scientific">Arundo donax</name>
    <name type="common">Giant reed</name>
    <name type="synonym">Donax arundinaceus</name>
    <dbReference type="NCBI Taxonomy" id="35708"/>
    <lineage>
        <taxon>Eukaryota</taxon>
        <taxon>Viridiplantae</taxon>
        <taxon>Streptophyta</taxon>
        <taxon>Embryophyta</taxon>
        <taxon>Tracheophyta</taxon>
        <taxon>Spermatophyta</taxon>
        <taxon>Magnoliopsida</taxon>
        <taxon>Liliopsida</taxon>
        <taxon>Poales</taxon>
        <taxon>Poaceae</taxon>
        <taxon>PACMAD clade</taxon>
        <taxon>Arundinoideae</taxon>
        <taxon>Arundineae</taxon>
        <taxon>Arundo</taxon>
    </lineage>
</organism>
<reference evidence="2" key="1">
    <citation type="submission" date="2014-09" db="EMBL/GenBank/DDBJ databases">
        <authorList>
            <person name="Magalhaes I.L.F."/>
            <person name="Oliveira U."/>
            <person name="Santos F.R."/>
            <person name="Vidigal T.H.D.A."/>
            <person name="Brescovit A.D."/>
            <person name="Santos A.J."/>
        </authorList>
    </citation>
    <scope>NUCLEOTIDE SEQUENCE</scope>
    <source>
        <tissue evidence="2">Shoot tissue taken approximately 20 cm above the soil surface</tissue>
    </source>
</reference>
<evidence type="ECO:0000256" key="1">
    <source>
        <dbReference type="SAM" id="MobiDB-lite"/>
    </source>
</evidence>
<evidence type="ECO:0000313" key="2">
    <source>
        <dbReference type="EMBL" id="JAE32433.1"/>
    </source>
</evidence>
<accession>A0A0A9HHQ5</accession>
<name>A0A0A9HHQ5_ARUDO</name>
<protein>
    <submittedName>
        <fullName evidence="2">Uncharacterized protein</fullName>
    </submittedName>
</protein>
<dbReference type="AlphaFoldDB" id="A0A0A9HHQ5"/>
<reference evidence="2" key="2">
    <citation type="journal article" date="2015" name="Data Brief">
        <title>Shoot transcriptome of the giant reed, Arundo donax.</title>
        <authorList>
            <person name="Barrero R.A."/>
            <person name="Guerrero F.D."/>
            <person name="Moolhuijzen P."/>
            <person name="Goolsby J.A."/>
            <person name="Tidwell J."/>
            <person name="Bellgard S.E."/>
            <person name="Bellgard M.I."/>
        </authorList>
    </citation>
    <scope>NUCLEOTIDE SEQUENCE</scope>
    <source>
        <tissue evidence="2">Shoot tissue taken approximately 20 cm above the soil surface</tissue>
    </source>
</reference>
<feature type="compositionally biased region" description="Polar residues" evidence="1">
    <location>
        <begin position="16"/>
        <end position="33"/>
    </location>
</feature>
<feature type="region of interest" description="Disordered" evidence="1">
    <location>
        <begin position="1"/>
        <end position="40"/>
    </location>
</feature>
<sequence length="40" mass="4417">MKNKRPGSRQRRTKTTESQTAPRSNQELCTNANIAGEGKA</sequence>
<dbReference type="EMBL" id="GBRH01165463">
    <property type="protein sequence ID" value="JAE32433.1"/>
    <property type="molecule type" value="Transcribed_RNA"/>
</dbReference>
<feature type="compositionally biased region" description="Basic residues" evidence="1">
    <location>
        <begin position="1"/>
        <end position="13"/>
    </location>
</feature>
<proteinExistence type="predicted"/>